<feature type="region of interest" description="Disordered" evidence="1">
    <location>
        <begin position="23"/>
        <end position="83"/>
    </location>
</feature>
<evidence type="ECO:0000256" key="1">
    <source>
        <dbReference type="SAM" id="MobiDB-lite"/>
    </source>
</evidence>
<dbReference type="Proteomes" id="UP000694255">
    <property type="component" value="Unassembled WGS sequence"/>
</dbReference>
<comment type="caution">
    <text evidence="2">The sequence shown here is derived from an EMBL/GenBank/DDBJ whole genome shotgun (WGS) entry which is preliminary data.</text>
</comment>
<dbReference type="EMBL" id="JAGSYN010000162">
    <property type="protein sequence ID" value="KAG7662772.1"/>
    <property type="molecule type" value="Genomic_DNA"/>
</dbReference>
<gene>
    <name evidence="2" type="ORF">J8A68_003695</name>
</gene>
<evidence type="ECO:0000313" key="2">
    <source>
        <dbReference type="EMBL" id="KAG7662772.1"/>
    </source>
</evidence>
<organism evidence="2 3">
    <name type="scientific">[Candida] subhashii</name>
    <dbReference type="NCBI Taxonomy" id="561895"/>
    <lineage>
        <taxon>Eukaryota</taxon>
        <taxon>Fungi</taxon>
        <taxon>Dikarya</taxon>
        <taxon>Ascomycota</taxon>
        <taxon>Saccharomycotina</taxon>
        <taxon>Pichiomycetes</taxon>
        <taxon>Debaryomycetaceae</taxon>
        <taxon>Spathaspora</taxon>
    </lineage>
</organism>
<keyword evidence="3" id="KW-1185">Reference proteome</keyword>
<dbReference type="OrthoDB" id="128867at2759"/>
<sequence length="601" mass="69558">MSTIREIPGYYYDQEKKRYFKVSNGSVSSQSQSKYHNNSIQKEKRKQSFQTSNNQISSINSRSNNKKQKKKQNDNRSTITNPQIYKLLPKQKKQLAYDPSCHLKFSLSSTGLLNLKTGAIDLSKLYNKDDQIDILKSQTSCPRYIPELVPRGIVLAQINKQLLFVHRIPIPPPIPGDLTKKRYPKLLTIQNIRNGKVYNIPQCWNFECGGSTLNDYLPSDASIMEDKVIHNIKFGAENSHINFIQLITVQTGLGCSTLLRFHGCDVDTLSTFHYTADFLRFVKLKSDKLRSKIKQRLNILFGLESVSLVEEGSPPVCSIDEANDTLEKLRNCNLLDCEKLVQNRKLKDFLHFRDVGIQEPMIYRDLICYKDDLRLVAGYFHNANELYLISSQGDIIKIVFTVKKGQLIFNKLFYAYKSMKSSSIKDIYKLNNYVFVGTGKSLLRFKDSDLEEYGSSQKSVGCLEVKIDYVRKFIPLSIDQHLVIKQNNISKIHYTGENTVIEQPHRSYLNDNNPHQTFEIFNNHLLYNIGENEFIIENLNRNDGDNLTKFKIEFNFQKCGYLKGFKLIKMIQMKSETNRLRIGFTFLNQDEDTTIFNTYEI</sequence>
<accession>A0A8J5QGS4</accession>
<dbReference type="RefSeq" id="XP_049263005.1">
    <property type="nucleotide sequence ID" value="XM_049407577.1"/>
</dbReference>
<dbReference type="GeneID" id="73470495"/>
<protein>
    <submittedName>
        <fullName evidence="2">Uncharacterized protein</fullName>
    </submittedName>
</protein>
<feature type="compositionally biased region" description="Low complexity" evidence="1">
    <location>
        <begin position="48"/>
        <end position="63"/>
    </location>
</feature>
<name>A0A8J5QGS4_9ASCO</name>
<reference evidence="2 3" key="1">
    <citation type="journal article" date="2021" name="DNA Res.">
        <title>Genome analysis of Candida subhashii reveals its hybrid nature and dual mitochondrial genome conformations.</title>
        <authorList>
            <person name="Mixao V."/>
            <person name="Hegedusova E."/>
            <person name="Saus E."/>
            <person name="Pryszcz L.P."/>
            <person name="Cillingova A."/>
            <person name="Nosek J."/>
            <person name="Gabaldon T."/>
        </authorList>
    </citation>
    <scope>NUCLEOTIDE SEQUENCE [LARGE SCALE GENOMIC DNA]</scope>
    <source>
        <strain evidence="2 3">CBS 10753</strain>
    </source>
</reference>
<dbReference type="AlphaFoldDB" id="A0A8J5QGS4"/>
<proteinExistence type="predicted"/>
<evidence type="ECO:0000313" key="3">
    <source>
        <dbReference type="Proteomes" id="UP000694255"/>
    </source>
</evidence>
<feature type="compositionally biased region" description="Low complexity" evidence="1">
    <location>
        <begin position="23"/>
        <end position="33"/>
    </location>
</feature>